<keyword evidence="2 4" id="KW-0238">DNA-binding</keyword>
<dbReference type="PANTHER" id="PTHR30055">
    <property type="entry name" value="HTH-TYPE TRANSCRIPTIONAL REGULATOR RUTR"/>
    <property type="match status" value="1"/>
</dbReference>
<dbReference type="PRINTS" id="PR00455">
    <property type="entry name" value="HTHTETR"/>
</dbReference>
<sequence>MTVRERLSQAAFELFDERGFDETTVDDIAARAGTGRTTFFRAFGSKEEVVFPDHDGLLASVQARLDAARPGSEPAAVAEAARLVLLHYLAEGDLARTRYRLTRRVPALRAREIAGQRQYQRVFLGFVRPWFREGYGEGARADLRAELLADAVVTGHNHVLRQWLRGRTETPEADFDAAMTEVLGLFAPASGDPTAGIVVLRTDRDLDAVLPQLRRVLAPGASMEP</sequence>
<evidence type="ECO:0000256" key="1">
    <source>
        <dbReference type="ARBA" id="ARBA00023015"/>
    </source>
</evidence>
<dbReference type="OrthoDB" id="3235020at2"/>
<dbReference type="SUPFAM" id="SSF46689">
    <property type="entry name" value="Homeodomain-like"/>
    <property type="match status" value="1"/>
</dbReference>
<dbReference type="InterPro" id="IPR001647">
    <property type="entry name" value="HTH_TetR"/>
</dbReference>
<dbReference type="GO" id="GO:0000976">
    <property type="term" value="F:transcription cis-regulatory region binding"/>
    <property type="evidence" value="ECO:0007669"/>
    <property type="project" value="TreeGrafter"/>
</dbReference>
<dbReference type="Pfam" id="PF00440">
    <property type="entry name" value="TetR_N"/>
    <property type="match status" value="1"/>
</dbReference>
<dbReference type="EMBL" id="FMZM01000001">
    <property type="protein sequence ID" value="SDC15205.1"/>
    <property type="molecule type" value="Genomic_DNA"/>
</dbReference>
<organism evidence="4 5">
    <name type="scientific">Nocardioides lianchengensis</name>
    <dbReference type="NCBI Taxonomy" id="1045774"/>
    <lineage>
        <taxon>Bacteria</taxon>
        <taxon>Bacillati</taxon>
        <taxon>Actinomycetota</taxon>
        <taxon>Actinomycetes</taxon>
        <taxon>Propionibacteriales</taxon>
        <taxon>Nocardioidaceae</taxon>
        <taxon>Nocardioides</taxon>
    </lineage>
</organism>
<evidence type="ECO:0000313" key="4">
    <source>
        <dbReference type="EMBL" id="SDC15205.1"/>
    </source>
</evidence>
<dbReference type="InterPro" id="IPR009057">
    <property type="entry name" value="Homeodomain-like_sf"/>
</dbReference>
<dbReference type="PANTHER" id="PTHR30055:SF234">
    <property type="entry name" value="HTH-TYPE TRANSCRIPTIONAL REGULATOR BETI"/>
    <property type="match status" value="1"/>
</dbReference>
<evidence type="ECO:0000256" key="3">
    <source>
        <dbReference type="ARBA" id="ARBA00023163"/>
    </source>
</evidence>
<dbReference type="Gene3D" id="1.10.10.60">
    <property type="entry name" value="Homeodomain-like"/>
    <property type="match status" value="1"/>
</dbReference>
<dbReference type="Proteomes" id="UP000199034">
    <property type="component" value="Unassembled WGS sequence"/>
</dbReference>
<proteinExistence type="predicted"/>
<dbReference type="PROSITE" id="PS50977">
    <property type="entry name" value="HTH_TETR_2"/>
    <property type="match status" value="1"/>
</dbReference>
<dbReference type="Gene3D" id="1.10.357.10">
    <property type="entry name" value="Tetracycline Repressor, domain 2"/>
    <property type="match status" value="1"/>
</dbReference>
<keyword evidence="5" id="KW-1185">Reference proteome</keyword>
<keyword evidence="1" id="KW-0805">Transcription regulation</keyword>
<accession>A0A1G6J9Z8</accession>
<reference evidence="4 5" key="1">
    <citation type="submission" date="2016-10" db="EMBL/GenBank/DDBJ databases">
        <authorList>
            <person name="de Groot N.N."/>
        </authorList>
    </citation>
    <scope>NUCLEOTIDE SEQUENCE [LARGE SCALE GENOMIC DNA]</scope>
    <source>
        <strain evidence="4 5">CGMCC 4.6858</strain>
    </source>
</reference>
<keyword evidence="3" id="KW-0804">Transcription</keyword>
<protein>
    <submittedName>
        <fullName evidence="4">DNA-binding transcriptional regulator, AcrR family</fullName>
    </submittedName>
</protein>
<dbReference type="STRING" id="1045774.SAMN05421872_101410"/>
<evidence type="ECO:0000256" key="2">
    <source>
        <dbReference type="ARBA" id="ARBA00023125"/>
    </source>
</evidence>
<dbReference type="RefSeq" id="WP_090850237.1">
    <property type="nucleotide sequence ID" value="NZ_FMZM01000001.1"/>
</dbReference>
<name>A0A1G6J9Z8_9ACTN</name>
<dbReference type="InterPro" id="IPR050109">
    <property type="entry name" value="HTH-type_TetR-like_transc_reg"/>
</dbReference>
<dbReference type="GO" id="GO:0003700">
    <property type="term" value="F:DNA-binding transcription factor activity"/>
    <property type="evidence" value="ECO:0007669"/>
    <property type="project" value="TreeGrafter"/>
</dbReference>
<evidence type="ECO:0000313" key="5">
    <source>
        <dbReference type="Proteomes" id="UP000199034"/>
    </source>
</evidence>
<dbReference type="AlphaFoldDB" id="A0A1G6J9Z8"/>
<gene>
    <name evidence="4" type="ORF">SAMN05421872_101410</name>
</gene>